<evidence type="ECO:0000256" key="4">
    <source>
        <dbReference type="ARBA" id="ARBA00022912"/>
    </source>
</evidence>
<dbReference type="PANTHER" id="PTHR11717">
    <property type="entry name" value="LOW MOLECULAR WEIGHT PROTEIN TYROSINE PHOSPHATASE"/>
    <property type="match status" value="1"/>
</dbReference>
<protein>
    <recommendedName>
        <fullName evidence="2">protein-tyrosine-phosphatase</fullName>
        <ecNumber evidence="2">3.1.3.48</ecNumber>
    </recommendedName>
</protein>
<dbReference type="RefSeq" id="WP_311556514.1">
    <property type="nucleotide sequence ID" value="NZ_JAVREJ010000008.1"/>
</dbReference>
<dbReference type="InterPro" id="IPR023485">
    <property type="entry name" value="Ptyr_pPase"/>
</dbReference>
<name>A0ABU2N9C1_9PSEU</name>
<keyword evidence="3 6" id="KW-0378">Hydrolase</keyword>
<proteinExistence type="inferred from homology"/>
<evidence type="ECO:0000259" key="5">
    <source>
        <dbReference type="SMART" id="SM00226"/>
    </source>
</evidence>
<dbReference type="GO" id="GO:0004725">
    <property type="term" value="F:protein tyrosine phosphatase activity"/>
    <property type="evidence" value="ECO:0007669"/>
    <property type="project" value="UniProtKB-EC"/>
</dbReference>
<dbReference type="Pfam" id="PF01451">
    <property type="entry name" value="LMWPc"/>
    <property type="match status" value="1"/>
</dbReference>
<comment type="caution">
    <text evidence="6">The sequence shown here is derived from an EMBL/GenBank/DDBJ whole genome shotgun (WGS) entry which is preliminary data.</text>
</comment>
<organism evidence="6 7">
    <name type="scientific">Pseudonocardia charpentierae</name>
    <dbReference type="NCBI Taxonomy" id="3075545"/>
    <lineage>
        <taxon>Bacteria</taxon>
        <taxon>Bacillati</taxon>
        <taxon>Actinomycetota</taxon>
        <taxon>Actinomycetes</taxon>
        <taxon>Pseudonocardiales</taxon>
        <taxon>Pseudonocardiaceae</taxon>
        <taxon>Pseudonocardia</taxon>
    </lineage>
</organism>
<comment type="similarity">
    <text evidence="1">Belongs to the low molecular weight phosphotyrosine protein phosphatase family.</text>
</comment>
<dbReference type="PRINTS" id="PR00719">
    <property type="entry name" value="LMWPTPASE"/>
</dbReference>
<dbReference type="CDD" id="cd16343">
    <property type="entry name" value="LMWPTP"/>
    <property type="match status" value="1"/>
</dbReference>
<dbReference type="InterPro" id="IPR036196">
    <property type="entry name" value="Ptyr_pPase_sf"/>
</dbReference>
<gene>
    <name evidence="6" type="ORF">RM445_13190</name>
</gene>
<dbReference type="PANTHER" id="PTHR11717:SF7">
    <property type="entry name" value="LOW MOLECULAR WEIGHT PHOSPHOTYROSINE PROTEIN PHOSPHATASE"/>
    <property type="match status" value="1"/>
</dbReference>
<evidence type="ECO:0000313" key="6">
    <source>
        <dbReference type="EMBL" id="MDT0350479.1"/>
    </source>
</evidence>
<dbReference type="SUPFAM" id="SSF52788">
    <property type="entry name" value="Phosphotyrosine protein phosphatases I"/>
    <property type="match status" value="1"/>
</dbReference>
<reference evidence="7" key="1">
    <citation type="submission" date="2023-07" db="EMBL/GenBank/DDBJ databases">
        <title>30 novel species of actinomycetes from the DSMZ collection.</title>
        <authorList>
            <person name="Nouioui I."/>
        </authorList>
    </citation>
    <scope>NUCLEOTIDE SEQUENCE [LARGE SCALE GENOMIC DNA]</scope>
    <source>
        <strain evidence="7">DSM 45834</strain>
    </source>
</reference>
<dbReference type="InterPro" id="IPR017867">
    <property type="entry name" value="Tyr_phospatase_low_mol_wt"/>
</dbReference>
<keyword evidence="4" id="KW-0904">Protein phosphatase</keyword>
<evidence type="ECO:0000256" key="2">
    <source>
        <dbReference type="ARBA" id="ARBA00013064"/>
    </source>
</evidence>
<feature type="domain" description="Phosphotyrosine protein phosphatase I" evidence="5">
    <location>
        <begin position="5"/>
        <end position="151"/>
    </location>
</feature>
<evidence type="ECO:0000256" key="3">
    <source>
        <dbReference type="ARBA" id="ARBA00022801"/>
    </source>
</evidence>
<evidence type="ECO:0000256" key="1">
    <source>
        <dbReference type="ARBA" id="ARBA00011063"/>
    </source>
</evidence>
<dbReference type="EC" id="3.1.3.48" evidence="2"/>
<accession>A0ABU2N9C1</accession>
<keyword evidence="7" id="KW-1185">Reference proteome</keyword>
<evidence type="ECO:0000313" key="7">
    <source>
        <dbReference type="Proteomes" id="UP001183202"/>
    </source>
</evidence>
<sequence>MDRRFHVSFICSGNICRSPIAEKVFAHEVEQAGLADRVQVTSAGTGSWHIGDPADSRAAALLAEHGYVDAHVARQVDDELLDADLLVALDAGHLRALRRIAPDPERVRLLRSFDPDAPAGAGVPDPYYGGPEGFTEVLTMVRAAMPGLLEYVKARL</sequence>
<dbReference type="InterPro" id="IPR050438">
    <property type="entry name" value="LMW_PTPase"/>
</dbReference>
<dbReference type="Proteomes" id="UP001183202">
    <property type="component" value="Unassembled WGS sequence"/>
</dbReference>
<dbReference type="EMBL" id="JAVREJ010000008">
    <property type="protein sequence ID" value="MDT0350479.1"/>
    <property type="molecule type" value="Genomic_DNA"/>
</dbReference>
<dbReference type="Gene3D" id="3.40.50.2300">
    <property type="match status" value="1"/>
</dbReference>
<dbReference type="SMART" id="SM00226">
    <property type="entry name" value="LMWPc"/>
    <property type="match status" value="1"/>
</dbReference>